<organism evidence="6 7">
    <name type="scientific">Wickerhamomyces mucosus</name>
    <dbReference type="NCBI Taxonomy" id="1378264"/>
    <lineage>
        <taxon>Eukaryota</taxon>
        <taxon>Fungi</taxon>
        <taxon>Dikarya</taxon>
        <taxon>Ascomycota</taxon>
        <taxon>Saccharomycotina</taxon>
        <taxon>Saccharomycetes</taxon>
        <taxon>Phaffomycetales</taxon>
        <taxon>Wickerhamomycetaceae</taxon>
        <taxon>Wickerhamomyces</taxon>
    </lineage>
</organism>
<evidence type="ECO:0000256" key="4">
    <source>
        <dbReference type="ARBA" id="ARBA00023186"/>
    </source>
</evidence>
<dbReference type="GO" id="GO:0006457">
    <property type="term" value="P:protein folding"/>
    <property type="evidence" value="ECO:0007669"/>
    <property type="project" value="InterPro"/>
</dbReference>
<dbReference type="GO" id="GO:0001405">
    <property type="term" value="C:PAM complex, Tim23 associated import motor"/>
    <property type="evidence" value="ECO:0007669"/>
    <property type="project" value="TreeGrafter"/>
</dbReference>
<dbReference type="SUPFAM" id="SSF51064">
    <property type="entry name" value="Head domain of nucleotide exchange factor GrpE"/>
    <property type="match status" value="1"/>
</dbReference>
<sequence length="215" mass="24677">MFRNLVKYTPSLRLQASGIAFRAPASQNLVRYYSEEAKKEEPKDEEPKDEVTLLKEQVEASKKEVSDFKDRYLRSVADFRNLQESTKREIQKSKDLALKKFAKDLLETADTFEIALKTLQEEDHSSTEKKVAEVKELVEGVELTQKLFLNTLKRHGLEKMEPIGEKFDPNVHEATFEVPQPDKEAGTVFFVQQPGYFLNQRVLRPAKVGVVKGSE</sequence>
<evidence type="ECO:0000256" key="3">
    <source>
        <dbReference type="ARBA" id="ARBA00014521"/>
    </source>
</evidence>
<dbReference type="GO" id="GO:0051082">
    <property type="term" value="F:unfolded protein binding"/>
    <property type="evidence" value="ECO:0007669"/>
    <property type="project" value="TreeGrafter"/>
</dbReference>
<evidence type="ECO:0000256" key="5">
    <source>
        <dbReference type="RuleBase" id="RU004478"/>
    </source>
</evidence>
<evidence type="ECO:0000256" key="2">
    <source>
        <dbReference type="ARBA" id="ARBA00009054"/>
    </source>
</evidence>
<dbReference type="OrthoDB" id="201635at2759"/>
<dbReference type="Gene3D" id="2.30.22.10">
    <property type="entry name" value="Head domain of nucleotide exchange factor GrpE"/>
    <property type="match status" value="1"/>
</dbReference>
<dbReference type="FunFam" id="2.30.22.10:FF:000002">
    <property type="entry name" value="GrpE protein homolog"/>
    <property type="match status" value="1"/>
</dbReference>
<gene>
    <name evidence="6" type="ORF">WICMUC_001926</name>
</gene>
<evidence type="ECO:0000256" key="1">
    <source>
        <dbReference type="ARBA" id="ARBA00004305"/>
    </source>
</evidence>
<dbReference type="PANTHER" id="PTHR21237">
    <property type="entry name" value="GRPE PROTEIN"/>
    <property type="match status" value="1"/>
</dbReference>
<dbReference type="InterPro" id="IPR013805">
    <property type="entry name" value="GrpE_CC"/>
</dbReference>
<name>A0A9P8PSU1_9ASCO</name>
<comment type="similarity">
    <text evidence="2 5">Belongs to the GrpE family.</text>
</comment>
<evidence type="ECO:0000313" key="7">
    <source>
        <dbReference type="Proteomes" id="UP000769528"/>
    </source>
</evidence>
<dbReference type="InterPro" id="IPR000740">
    <property type="entry name" value="GrpE"/>
</dbReference>
<dbReference type="Gene3D" id="3.90.20.20">
    <property type="match status" value="1"/>
</dbReference>
<comment type="subcellular location">
    <subcellularLocation>
        <location evidence="1">Mitochondrion matrix</location>
    </subcellularLocation>
</comment>
<accession>A0A9P8PSU1</accession>
<dbReference type="Pfam" id="PF01025">
    <property type="entry name" value="GrpE"/>
    <property type="match status" value="1"/>
</dbReference>
<dbReference type="AlphaFoldDB" id="A0A9P8PSU1"/>
<keyword evidence="4" id="KW-0143">Chaperone</keyword>
<dbReference type="GO" id="GO:0030150">
    <property type="term" value="P:protein import into mitochondrial matrix"/>
    <property type="evidence" value="ECO:0007669"/>
    <property type="project" value="TreeGrafter"/>
</dbReference>
<reference evidence="6" key="2">
    <citation type="submission" date="2021-01" db="EMBL/GenBank/DDBJ databases">
        <authorList>
            <person name="Schikora-Tamarit M.A."/>
        </authorList>
    </citation>
    <scope>NUCLEOTIDE SEQUENCE</scope>
    <source>
        <strain evidence="6">CBS6341</strain>
    </source>
</reference>
<keyword evidence="7" id="KW-1185">Reference proteome</keyword>
<dbReference type="GO" id="GO:0051087">
    <property type="term" value="F:protein-folding chaperone binding"/>
    <property type="evidence" value="ECO:0007669"/>
    <property type="project" value="InterPro"/>
</dbReference>
<dbReference type="GO" id="GO:0042803">
    <property type="term" value="F:protein homodimerization activity"/>
    <property type="evidence" value="ECO:0007669"/>
    <property type="project" value="InterPro"/>
</dbReference>
<reference evidence="6" key="1">
    <citation type="journal article" date="2021" name="Open Biol.">
        <title>Shared evolutionary footprints suggest mitochondrial oxidative damage underlies multiple complex I losses in fungi.</title>
        <authorList>
            <person name="Schikora-Tamarit M.A."/>
            <person name="Marcet-Houben M."/>
            <person name="Nosek J."/>
            <person name="Gabaldon T."/>
        </authorList>
    </citation>
    <scope>NUCLEOTIDE SEQUENCE</scope>
    <source>
        <strain evidence="6">CBS6341</strain>
    </source>
</reference>
<evidence type="ECO:0000313" key="6">
    <source>
        <dbReference type="EMBL" id="KAH3677020.1"/>
    </source>
</evidence>
<dbReference type="CDD" id="cd00446">
    <property type="entry name" value="GrpE"/>
    <property type="match status" value="1"/>
</dbReference>
<dbReference type="SUPFAM" id="SSF58014">
    <property type="entry name" value="Coiled-coil domain of nucleotide exchange factor GrpE"/>
    <property type="match status" value="1"/>
</dbReference>
<protein>
    <recommendedName>
        <fullName evidence="3">GrpE protein homolog, mitochondrial</fullName>
    </recommendedName>
</protein>
<dbReference type="EMBL" id="JAEUBF010000556">
    <property type="protein sequence ID" value="KAH3677020.1"/>
    <property type="molecule type" value="Genomic_DNA"/>
</dbReference>
<dbReference type="PRINTS" id="PR00773">
    <property type="entry name" value="GRPEPROTEIN"/>
</dbReference>
<dbReference type="GO" id="GO:0000774">
    <property type="term" value="F:adenyl-nucleotide exchange factor activity"/>
    <property type="evidence" value="ECO:0007669"/>
    <property type="project" value="InterPro"/>
</dbReference>
<dbReference type="HAMAP" id="MF_01151">
    <property type="entry name" value="GrpE"/>
    <property type="match status" value="1"/>
</dbReference>
<comment type="caution">
    <text evidence="6">The sequence shown here is derived from an EMBL/GenBank/DDBJ whole genome shotgun (WGS) entry which is preliminary data.</text>
</comment>
<dbReference type="InterPro" id="IPR009012">
    <property type="entry name" value="GrpE_head"/>
</dbReference>
<dbReference type="PANTHER" id="PTHR21237:SF23">
    <property type="entry name" value="GRPE PROTEIN HOMOLOG, MITOCHONDRIAL"/>
    <property type="match status" value="1"/>
</dbReference>
<proteinExistence type="inferred from homology"/>
<dbReference type="Proteomes" id="UP000769528">
    <property type="component" value="Unassembled WGS sequence"/>
</dbReference>